<evidence type="ECO:0000259" key="1">
    <source>
        <dbReference type="Pfam" id="PF07929"/>
    </source>
</evidence>
<name>A0ABW1LSU6_9ACTN</name>
<keyword evidence="3" id="KW-1185">Reference proteome</keyword>
<dbReference type="Pfam" id="PF07929">
    <property type="entry name" value="PRiA4_ORF3"/>
    <property type="match status" value="1"/>
</dbReference>
<dbReference type="InterPro" id="IPR012912">
    <property type="entry name" value="Plasmid_pRiA4b_Orf3-like"/>
</dbReference>
<dbReference type="InterPro" id="IPR024047">
    <property type="entry name" value="MM3350-like_sf"/>
</dbReference>
<dbReference type="SUPFAM" id="SSF159941">
    <property type="entry name" value="MM3350-like"/>
    <property type="match status" value="1"/>
</dbReference>
<dbReference type="EMBL" id="JBHSPT010000006">
    <property type="protein sequence ID" value="MFC6054316.1"/>
    <property type="molecule type" value="Genomic_DNA"/>
</dbReference>
<proteinExistence type="predicted"/>
<reference evidence="3" key="1">
    <citation type="journal article" date="2019" name="Int. J. Syst. Evol. Microbiol.">
        <title>The Global Catalogue of Microorganisms (GCM) 10K type strain sequencing project: providing services to taxonomists for standard genome sequencing and annotation.</title>
        <authorList>
            <consortium name="The Broad Institute Genomics Platform"/>
            <consortium name="The Broad Institute Genome Sequencing Center for Infectious Disease"/>
            <person name="Wu L."/>
            <person name="Ma J."/>
        </authorList>
    </citation>
    <scope>NUCLEOTIDE SEQUENCE [LARGE SCALE GENOMIC DNA]</scope>
    <source>
        <strain evidence="3">JCM 12763</strain>
    </source>
</reference>
<dbReference type="RefSeq" id="WP_386392648.1">
    <property type="nucleotide sequence ID" value="NZ_JBHSPT010000006.1"/>
</dbReference>
<organism evidence="2 3">
    <name type="scientific">Streptomyces pratens</name>
    <dbReference type="NCBI Taxonomy" id="887456"/>
    <lineage>
        <taxon>Bacteria</taxon>
        <taxon>Bacillati</taxon>
        <taxon>Actinomycetota</taxon>
        <taxon>Actinomycetes</taxon>
        <taxon>Kitasatosporales</taxon>
        <taxon>Streptomycetaceae</taxon>
        <taxon>Streptomyces</taxon>
    </lineage>
</organism>
<gene>
    <name evidence="2" type="ORF">ACFP50_02165</name>
</gene>
<accession>A0ABW1LSU6</accession>
<protein>
    <recommendedName>
        <fullName evidence="1">Plasmid pRiA4b Orf3-like domain-containing protein</fullName>
    </recommendedName>
</protein>
<feature type="domain" description="Plasmid pRiA4b Orf3-like" evidence="1">
    <location>
        <begin position="11"/>
        <end position="68"/>
    </location>
</feature>
<sequence>MRGAPEPGDAVLRILVELADVDEPRVWRQLLVPAAIRLDRLHPVIQDAMGRQNCHMHAFTIDSVQYGRPDGELGFANRVQADGLEPPEEVQGLSATAFSAHGSDFVRPREREHAACRSPWILRSIKPSMGSSWISPGC</sequence>
<dbReference type="Proteomes" id="UP001596242">
    <property type="component" value="Unassembled WGS sequence"/>
</dbReference>
<evidence type="ECO:0000313" key="3">
    <source>
        <dbReference type="Proteomes" id="UP001596242"/>
    </source>
</evidence>
<comment type="caution">
    <text evidence="2">The sequence shown here is derived from an EMBL/GenBank/DDBJ whole genome shotgun (WGS) entry which is preliminary data.</text>
</comment>
<evidence type="ECO:0000313" key="2">
    <source>
        <dbReference type="EMBL" id="MFC6054316.1"/>
    </source>
</evidence>
<dbReference type="Gene3D" id="3.10.290.30">
    <property type="entry name" value="MM3350-like"/>
    <property type="match status" value="1"/>
</dbReference>